<protein>
    <submittedName>
        <fullName evidence="1">Protein prenylyltransferase</fullName>
    </submittedName>
</protein>
<keyword evidence="2" id="KW-1185">Reference proteome</keyword>
<dbReference type="Proteomes" id="UP001497700">
    <property type="component" value="Unassembled WGS sequence"/>
</dbReference>
<accession>A0ACB9Z9N0</accession>
<name>A0ACB9Z9N0_9PEZI</name>
<gene>
    <name evidence="1" type="ORF">F4820DRAFT_411271</name>
</gene>
<comment type="caution">
    <text evidence="1">The sequence shown here is derived from an EMBL/GenBank/DDBJ whole genome shotgun (WGS) entry which is preliminary data.</text>
</comment>
<reference evidence="1 2" key="1">
    <citation type="journal article" date="2022" name="New Phytol.">
        <title>Ecological generalism drives hyperdiversity of secondary metabolite gene clusters in xylarialean endophytes.</title>
        <authorList>
            <person name="Franco M.E.E."/>
            <person name="Wisecaver J.H."/>
            <person name="Arnold A.E."/>
            <person name="Ju Y.M."/>
            <person name="Slot J.C."/>
            <person name="Ahrendt S."/>
            <person name="Moore L.P."/>
            <person name="Eastman K.E."/>
            <person name="Scott K."/>
            <person name="Konkel Z."/>
            <person name="Mondo S.J."/>
            <person name="Kuo A."/>
            <person name="Hayes R.D."/>
            <person name="Haridas S."/>
            <person name="Andreopoulos B."/>
            <person name="Riley R."/>
            <person name="LaButti K."/>
            <person name="Pangilinan J."/>
            <person name="Lipzen A."/>
            <person name="Amirebrahimi M."/>
            <person name="Yan J."/>
            <person name="Adam C."/>
            <person name="Keymanesh K."/>
            <person name="Ng V."/>
            <person name="Louie K."/>
            <person name="Northen T."/>
            <person name="Drula E."/>
            <person name="Henrissat B."/>
            <person name="Hsieh H.M."/>
            <person name="Youens-Clark K."/>
            <person name="Lutzoni F."/>
            <person name="Miadlikowska J."/>
            <person name="Eastwood D.C."/>
            <person name="Hamelin R.C."/>
            <person name="Grigoriev I.V."/>
            <person name="U'Ren J.M."/>
        </authorList>
    </citation>
    <scope>NUCLEOTIDE SEQUENCE [LARGE SCALE GENOMIC DNA]</scope>
    <source>
        <strain evidence="1 2">CBS 119005</strain>
    </source>
</reference>
<evidence type="ECO:0000313" key="2">
    <source>
        <dbReference type="Proteomes" id="UP001497700"/>
    </source>
</evidence>
<organism evidence="1 2">
    <name type="scientific">Hypoxylon rubiginosum</name>
    <dbReference type="NCBI Taxonomy" id="110542"/>
    <lineage>
        <taxon>Eukaryota</taxon>
        <taxon>Fungi</taxon>
        <taxon>Dikarya</taxon>
        <taxon>Ascomycota</taxon>
        <taxon>Pezizomycotina</taxon>
        <taxon>Sordariomycetes</taxon>
        <taxon>Xylariomycetidae</taxon>
        <taxon>Xylariales</taxon>
        <taxon>Hypoxylaceae</taxon>
        <taxon>Hypoxylon</taxon>
    </lineage>
</organism>
<sequence length="434" mass="48953">MASHGIPRTTQTAPTEERRLQDRDRITKYRELEDSIRAKASANSYDASLFQLTSKLLRLNPEYYTIWNVRRRCLISGLLSAPSDGSSPSKASPSSYRNDTTNPSSDLSLPSSSDATPQNRDSQTAGKSGTIADGGVREGGSGSDQQKEEAKSPTTAVDDFRPGHDVEADVNVLQSELAFIIPLLLEFPKCYWIWKYRRWLLEQAIVRLPAAAARKIWEAELALASKMLTKDRRNFHAWGYRRYVVATLESPSLGGTSMVEDEFAYTTKMIGVDLSNFSAWHNRSQLILRLLEERRADDVARKAFLEAELGIIGEALNVGPEDQSLWYYHQYMISQVIGHPSIPTIAPALSAAERAAYVRKEIDNIKDLLEDYEDIKLIYEALLEYSLVLKRLGEQGQIESNENPYQWLAKVRKLDPMRAGRWDDIGKQLGLDHP</sequence>
<evidence type="ECO:0000313" key="1">
    <source>
        <dbReference type="EMBL" id="KAI4868233.1"/>
    </source>
</evidence>
<proteinExistence type="predicted"/>
<dbReference type="EMBL" id="MU393440">
    <property type="protein sequence ID" value="KAI4868233.1"/>
    <property type="molecule type" value="Genomic_DNA"/>
</dbReference>